<sequence>MTDCEQRCQLAPAPRAVFFDVDGTLVSHRAGRVPPSTVDALAELRRRGCKVFVATGRSLPEFGFLPLDELDFDGYVLVGGQEARDARGNVIFSDPIGGRDLDVLLEEFSARRRPILFYETARMYANFINDHVRRVEEEVSTPVPPIDVPLPGHEVLKAIVYEDSLREDDLMRRLPGCKATRWHRGAYDIVPARGGKVAGMRALLDLYGIAREETMAFGDGENDADMLRFVATGVAMGNGDPAARAAADYVCGDIDDDGLAHALEHFGLI</sequence>
<dbReference type="GO" id="GO:0000287">
    <property type="term" value="F:magnesium ion binding"/>
    <property type="evidence" value="ECO:0007669"/>
    <property type="project" value="TreeGrafter"/>
</dbReference>
<reference evidence="1" key="2">
    <citation type="submission" date="2021-09" db="EMBL/GenBank/DDBJ databases">
        <authorList>
            <person name="Gilroy R."/>
        </authorList>
    </citation>
    <scope>NUCLEOTIDE SEQUENCE</scope>
    <source>
        <strain evidence="1">ChiGjej2B2-7701</strain>
    </source>
</reference>
<dbReference type="InterPro" id="IPR000150">
    <property type="entry name" value="Cof"/>
</dbReference>
<dbReference type="SFLD" id="SFLDG01140">
    <property type="entry name" value="C2.B:_Phosphomannomutase_and_P"/>
    <property type="match status" value="1"/>
</dbReference>
<dbReference type="GO" id="GO:0005829">
    <property type="term" value="C:cytosol"/>
    <property type="evidence" value="ECO:0007669"/>
    <property type="project" value="TreeGrafter"/>
</dbReference>
<dbReference type="PROSITE" id="PS01229">
    <property type="entry name" value="COF_2"/>
    <property type="match status" value="1"/>
</dbReference>
<dbReference type="Gene3D" id="3.40.50.1000">
    <property type="entry name" value="HAD superfamily/HAD-like"/>
    <property type="match status" value="1"/>
</dbReference>
<dbReference type="PANTHER" id="PTHR10000:SF25">
    <property type="entry name" value="PHOSPHATASE YKRA-RELATED"/>
    <property type="match status" value="1"/>
</dbReference>
<dbReference type="NCBIfam" id="TIGR00099">
    <property type="entry name" value="Cof-subfamily"/>
    <property type="match status" value="1"/>
</dbReference>
<dbReference type="InterPro" id="IPR023214">
    <property type="entry name" value="HAD_sf"/>
</dbReference>
<comment type="caution">
    <text evidence="1">The sequence shown here is derived from an EMBL/GenBank/DDBJ whole genome shotgun (WGS) entry which is preliminary data.</text>
</comment>
<keyword evidence="1" id="KW-0378">Hydrolase</keyword>
<dbReference type="InterPro" id="IPR036412">
    <property type="entry name" value="HAD-like_sf"/>
</dbReference>
<evidence type="ECO:0000313" key="2">
    <source>
        <dbReference type="Proteomes" id="UP000746751"/>
    </source>
</evidence>
<organism evidence="1 2">
    <name type="scientific">Collinsella ihumii</name>
    <dbReference type="NCBI Taxonomy" id="1720204"/>
    <lineage>
        <taxon>Bacteria</taxon>
        <taxon>Bacillati</taxon>
        <taxon>Actinomycetota</taxon>
        <taxon>Coriobacteriia</taxon>
        <taxon>Coriobacteriales</taxon>
        <taxon>Coriobacteriaceae</taxon>
        <taxon>Collinsella</taxon>
    </lineage>
</organism>
<name>A0A921INE3_9ACTN</name>
<gene>
    <name evidence="1" type="ORF">K8U80_03860</name>
</gene>
<dbReference type="GO" id="GO:0016791">
    <property type="term" value="F:phosphatase activity"/>
    <property type="evidence" value="ECO:0007669"/>
    <property type="project" value="UniProtKB-ARBA"/>
</dbReference>
<dbReference type="AlphaFoldDB" id="A0A921INE3"/>
<accession>A0A921INE3</accession>
<dbReference type="SFLD" id="SFLDS00003">
    <property type="entry name" value="Haloacid_Dehalogenase"/>
    <property type="match status" value="1"/>
</dbReference>
<protein>
    <submittedName>
        <fullName evidence="1">Cof-type HAD-IIB family hydrolase</fullName>
    </submittedName>
</protein>
<dbReference type="Pfam" id="PF08282">
    <property type="entry name" value="Hydrolase_3"/>
    <property type="match status" value="1"/>
</dbReference>
<dbReference type="PANTHER" id="PTHR10000">
    <property type="entry name" value="PHOSPHOSERINE PHOSPHATASE"/>
    <property type="match status" value="1"/>
</dbReference>
<dbReference type="PROSITE" id="PS01228">
    <property type="entry name" value="COF_1"/>
    <property type="match status" value="1"/>
</dbReference>
<dbReference type="SUPFAM" id="SSF56784">
    <property type="entry name" value="HAD-like"/>
    <property type="match status" value="1"/>
</dbReference>
<proteinExistence type="predicted"/>
<reference evidence="1" key="1">
    <citation type="journal article" date="2021" name="PeerJ">
        <title>Extensive microbial diversity within the chicken gut microbiome revealed by metagenomics and culture.</title>
        <authorList>
            <person name="Gilroy R."/>
            <person name="Ravi A."/>
            <person name="Getino M."/>
            <person name="Pursley I."/>
            <person name="Horton D.L."/>
            <person name="Alikhan N.F."/>
            <person name="Baker D."/>
            <person name="Gharbi K."/>
            <person name="Hall N."/>
            <person name="Watson M."/>
            <person name="Adriaenssens E.M."/>
            <person name="Foster-Nyarko E."/>
            <person name="Jarju S."/>
            <person name="Secka A."/>
            <person name="Antonio M."/>
            <person name="Oren A."/>
            <person name="Chaudhuri R.R."/>
            <person name="La Ragione R."/>
            <person name="Hildebrand F."/>
            <person name="Pallen M.J."/>
        </authorList>
    </citation>
    <scope>NUCLEOTIDE SEQUENCE</scope>
    <source>
        <strain evidence="1">ChiGjej2B2-7701</strain>
    </source>
</reference>
<evidence type="ECO:0000313" key="1">
    <source>
        <dbReference type="EMBL" id="HJG30515.1"/>
    </source>
</evidence>
<dbReference type="Gene3D" id="3.30.1240.10">
    <property type="match status" value="1"/>
</dbReference>
<dbReference type="EMBL" id="DYVF01000028">
    <property type="protein sequence ID" value="HJG30515.1"/>
    <property type="molecule type" value="Genomic_DNA"/>
</dbReference>
<dbReference type="Proteomes" id="UP000746751">
    <property type="component" value="Unassembled WGS sequence"/>
</dbReference>